<gene>
    <name evidence="1" type="ORF">BPOR_0758g00040</name>
</gene>
<accession>A0A4Z1KF23</accession>
<dbReference type="Proteomes" id="UP000297280">
    <property type="component" value="Unassembled WGS sequence"/>
</dbReference>
<sequence length="378" mass="43055">MTSSNGQGAEPGNTPENQWEYDIVSTAHPRVQSRIEKWLRKIEDQQLQKIENPRIPVEIIFQIIELLLNDHDECTAVCVAITGRAYYRFFRSVHPEHVLLISRPPYPYSPKGFPPSLAKLLHESLVPNYRFSKRLHQYLLCSVYGDEAGSDKEWDLIQQTRDYRSIKSRQGHTVGKLILPNPFGMGTDWYLAAVRQFVKHVEEAVPDLSTVGSNLMQYVPVVMPGISVIGLTMSTFTSTGLPVRLVNMASLPDTIPWLHGIPYPAVTSTGHIIPGQTMLGQTPNQDQLRENLRMTNLAVKDQYARVTAMRKTHLWHLMGKYINTRILDYDSNGNVLEKTRRMCFWEAIVHASKQDWEQFFLLLADGVEITKSNELAGL</sequence>
<dbReference type="EMBL" id="PQXO01000755">
    <property type="protein sequence ID" value="TGO82792.1"/>
    <property type="molecule type" value="Genomic_DNA"/>
</dbReference>
<keyword evidence="2" id="KW-1185">Reference proteome</keyword>
<name>A0A4Z1KF23_9HELO</name>
<organism evidence="1 2">
    <name type="scientific">Botrytis porri</name>
    <dbReference type="NCBI Taxonomy" id="87229"/>
    <lineage>
        <taxon>Eukaryota</taxon>
        <taxon>Fungi</taxon>
        <taxon>Dikarya</taxon>
        <taxon>Ascomycota</taxon>
        <taxon>Pezizomycotina</taxon>
        <taxon>Leotiomycetes</taxon>
        <taxon>Helotiales</taxon>
        <taxon>Sclerotiniaceae</taxon>
        <taxon>Botrytis</taxon>
    </lineage>
</organism>
<dbReference type="OrthoDB" id="3472739at2759"/>
<evidence type="ECO:0000313" key="1">
    <source>
        <dbReference type="EMBL" id="TGO82792.1"/>
    </source>
</evidence>
<dbReference type="AlphaFoldDB" id="A0A4Z1KF23"/>
<reference evidence="1 2" key="1">
    <citation type="submission" date="2017-12" db="EMBL/GenBank/DDBJ databases">
        <title>Comparative genomics of Botrytis spp.</title>
        <authorList>
            <person name="Valero-Jimenez C.A."/>
            <person name="Tapia P."/>
            <person name="Veloso J."/>
            <person name="Silva-Moreno E."/>
            <person name="Staats M."/>
            <person name="Valdes J.H."/>
            <person name="Van Kan J.A.L."/>
        </authorList>
    </citation>
    <scope>NUCLEOTIDE SEQUENCE [LARGE SCALE GENOMIC DNA]</scope>
    <source>
        <strain evidence="1 2">MUCL3349</strain>
    </source>
</reference>
<evidence type="ECO:0000313" key="2">
    <source>
        <dbReference type="Proteomes" id="UP000297280"/>
    </source>
</evidence>
<protein>
    <submittedName>
        <fullName evidence="1">Uncharacterized protein</fullName>
    </submittedName>
</protein>
<comment type="caution">
    <text evidence="1">The sequence shown here is derived from an EMBL/GenBank/DDBJ whole genome shotgun (WGS) entry which is preliminary data.</text>
</comment>
<proteinExistence type="predicted"/>